<proteinExistence type="predicted"/>
<feature type="transmembrane region" description="Helical" evidence="1">
    <location>
        <begin position="453"/>
        <end position="477"/>
    </location>
</feature>
<feature type="transmembrane region" description="Helical" evidence="1">
    <location>
        <begin position="271"/>
        <end position="289"/>
    </location>
</feature>
<dbReference type="EMBL" id="MN739966">
    <property type="protein sequence ID" value="QHT80276.1"/>
    <property type="molecule type" value="Genomic_DNA"/>
</dbReference>
<protein>
    <submittedName>
        <fullName evidence="2">Uncharacterized protein</fullName>
    </submittedName>
</protein>
<feature type="transmembrane region" description="Helical" evidence="1">
    <location>
        <begin position="310"/>
        <end position="327"/>
    </location>
</feature>
<feature type="transmembrane region" description="Helical" evidence="1">
    <location>
        <begin position="359"/>
        <end position="377"/>
    </location>
</feature>
<keyword evidence="1" id="KW-0472">Membrane</keyword>
<feature type="transmembrane region" description="Helical" evidence="1">
    <location>
        <begin position="138"/>
        <end position="157"/>
    </location>
</feature>
<keyword evidence="1" id="KW-0812">Transmembrane</keyword>
<feature type="transmembrane region" description="Helical" evidence="1">
    <location>
        <begin position="185"/>
        <end position="207"/>
    </location>
</feature>
<evidence type="ECO:0000313" key="2">
    <source>
        <dbReference type="EMBL" id="QHT80276.1"/>
    </source>
</evidence>
<reference evidence="2" key="1">
    <citation type="journal article" date="2020" name="Nature">
        <title>Giant virus diversity and host interactions through global metagenomics.</title>
        <authorList>
            <person name="Schulz F."/>
            <person name="Roux S."/>
            <person name="Paez-Espino D."/>
            <person name="Jungbluth S."/>
            <person name="Walsh D.A."/>
            <person name="Denef V.J."/>
            <person name="McMahon K.D."/>
            <person name="Konstantinidis K.T."/>
            <person name="Eloe-Fadrosh E.A."/>
            <person name="Kyrpides N.C."/>
            <person name="Woyke T."/>
        </authorList>
    </citation>
    <scope>NUCLEOTIDE SEQUENCE</scope>
    <source>
        <strain evidence="2">GVMAG-M-3300023184-120</strain>
    </source>
</reference>
<keyword evidence="1" id="KW-1133">Transmembrane helix</keyword>
<accession>A0A6C0HJI6</accession>
<evidence type="ECO:0000256" key="1">
    <source>
        <dbReference type="SAM" id="Phobius"/>
    </source>
</evidence>
<organism evidence="2">
    <name type="scientific">viral metagenome</name>
    <dbReference type="NCBI Taxonomy" id="1070528"/>
    <lineage>
        <taxon>unclassified sequences</taxon>
        <taxon>metagenomes</taxon>
        <taxon>organismal metagenomes</taxon>
    </lineage>
</organism>
<dbReference type="AlphaFoldDB" id="A0A6C0HJI6"/>
<name>A0A6C0HJI6_9ZZZZ</name>
<feature type="transmembrane region" description="Helical" evidence="1">
    <location>
        <begin position="228"/>
        <end position="245"/>
    </location>
</feature>
<sequence>MDDAIDDLIQQVHKMKNNFKNITPFETVYDTREKRPKKFKEEFTSGFDTLFPGEGTEKLEKLRAEQRALEKEYAHLTQIKNPSAKEKKRTAEVLKEKDLAKKKADDYEKSLNPTVTFFQSLEPPIKYTKGEKPKFLKLIYMIVVVFFNIPNIIINFASRMLVKILQDSSIDKTKTRTQEEADYEIIRTFLVEVGYLLLTFWITYVLLDYGLETEPKIQSKGWFTKFKWVAVSFFTVLGTILWYPTEFFIRVLTTRIGPIFYSLGIDDFPCLKYLLAFFASIFFVFNFLSKCRSAFFKCFIKDAEMPKASWQVHLLIAIAYLSNYMGLTFSNAIMWYFSTITRFLSFLCHIIISHLVAPIAQISLTMALLWYLFFRYLSSFGPPQSKVHEEIYSGLDANCKTDKTSIFGQLNYFLGSVLLLKSNLKFSCFVFFIWMLFFMYRMQKIELTTDKNIRVLTGVFNGLGIFVCFAAICYIHYKNAFSGNGTSTLEVVDPYFDDRNKMNKETISNPVK</sequence>